<keyword evidence="7 11" id="KW-0798">TonB box</keyword>
<dbReference type="Pfam" id="PF00593">
    <property type="entry name" value="TonB_dep_Rec_b-barrel"/>
    <property type="match status" value="1"/>
</dbReference>
<feature type="chain" id="PRO_5045929926" evidence="12">
    <location>
        <begin position="25"/>
        <end position="659"/>
    </location>
</feature>
<evidence type="ECO:0000256" key="7">
    <source>
        <dbReference type="ARBA" id="ARBA00023077"/>
    </source>
</evidence>
<keyword evidence="16" id="KW-1185">Reference proteome</keyword>
<keyword evidence="5 10" id="KW-0812">Transmembrane</keyword>
<evidence type="ECO:0000256" key="1">
    <source>
        <dbReference type="ARBA" id="ARBA00004571"/>
    </source>
</evidence>
<evidence type="ECO:0000256" key="8">
    <source>
        <dbReference type="ARBA" id="ARBA00023136"/>
    </source>
</evidence>
<dbReference type="InterPro" id="IPR000531">
    <property type="entry name" value="Beta-barrel_TonB"/>
</dbReference>
<proteinExistence type="inferred from homology"/>
<evidence type="ECO:0000256" key="6">
    <source>
        <dbReference type="ARBA" id="ARBA00022729"/>
    </source>
</evidence>
<feature type="domain" description="TonB-dependent receptor-like beta-barrel" evidence="13">
    <location>
        <begin position="254"/>
        <end position="628"/>
    </location>
</feature>
<evidence type="ECO:0000256" key="4">
    <source>
        <dbReference type="ARBA" id="ARBA00022452"/>
    </source>
</evidence>
<evidence type="ECO:0000256" key="9">
    <source>
        <dbReference type="ARBA" id="ARBA00023237"/>
    </source>
</evidence>
<keyword evidence="6 12" id="KW-0732">Signal</keyword>
<protein>
    <submittedName>
        <fullName evidence="15">TonB-dependent receptor plug domain-containing protein</fullName>
    </submittedName>
</protein>
<sequence length="659" mass="72153">MKITTKHVCGFAGATLAVTATVNAQTNEAAQPTQELEQTVLTADENIVASNDVTSEDIKLENPADLKQLFKKSPGINVNGGANMAQQTFVNGFESTQMNVTIDGASQGNLFHHQSSTLIDPSLLKSVEVLPGAGSALDGPGALAGSIRYETKNVFDYLPYTSGVQLGAKGPVNVEYDRFGSDSKATYYSNGEGYGLSQTIYGKFTPEWGYLLSGSYTDRDEYEDGEGNTVDNSGFTQAAGLFKLSGRLQNGHSIDLGIDYFQNETLAYDRVNIASDYLTSRGRSPGVLQQMKSTRTTATLDYEFAPDNNELVNLEANLFYTDQDLEREETQVTSAVETLGLDLRNTFNFWKLASTFGFDYQDKTGSADYGPADASWNPTQDQSEQIFGFYNQNILSVHEQVDLSFGVRYDNYDYTGGWGEEHSSDKFSPNASIIWRPSDSLTVDAGYSEAYRGVGIREAYMGGAYASNTEAEEANTLKANIAYDDGTFFGSGSIYQQEIDNYIEPTGGGNLGDISTQGYEVSLGFRTNGFTTTLAVADTTPEINGIENAEVYGTVVAGRRWLADFNYAHGDTGLGLGYFIEYRESVDAEYLDYPPAYTKDSYALSSLYLTWDVQQVEGLNLQLNVDNLFDKQYMDQTVYAASGLASPGRQFRISANYTF</sequence>
<keyword evidence="4 10" id="KW-1134">Transmembrane beta strand</keyword>
<evidence type="ECO:0000256" key="3">
    <source>
        <dbReference type="ARBA" id="ARBA00022448"/>
    </source>
</evidence>
<dbReference type="RefSeq" id="WP_377094970.1">
    <property type="nucleotide sequence ID" value="NZ_JBHSJM010000001.1"/>
</dbReference>
<comment type="subcellular location">
    <subcellularLocation>
        <location evidence="1 10">Cell outer membrane</location>
        <topology evidence="1 10">Multi-pass membrane protein</topology>
    </subcellularLocation>
</comment>
<dbReference type="SUPFAM" id="SSF56935">
    <property type="entry name" value="Porins"/>
    <property type="match status" value="1"/>
</dbReference>
<dbReference type="Proteomes" id="UP001597297">
    <property type="component" value="Unassembled WGS sequence"/>
</dbReference>
<dbReference type="Pfam" id="PF07715">
    <property type="entry name" value="Plug"/>
    <property type="match status" value="1"/>
</dbReference>
<evidence type="ECO:0000256" key="10">
    <source>
        <dbReference type="PROSITE-ProRule" id="PRU01360"/>
    </source>
</evidence>
<dbReference type="InterPro" id="IPR037066">
    <property type="entry name" value="Plug_dom_sf"/>
</dbReference>
<keyword evidence="3 10" id="KW-0813">Transport</keyword>
<dbReference type="PANTHER" id="PTHR30069">
    <property type="entry name" value="TONB-DEPENDENT OUTER MEMBRANE RECEPTOR"/>
    <property type="match status" value="1"/>
</dbReference>
<feature type="signal peptide" evidence="12">
    <location>
        <begin position="1"/>
        <end position="24"/>
    </location>
</feature>
<evidence type="ECO:0000256" key="2">
    <source>
        <dbReference type="ARBA" id="ARBA00009810"/>
    </source>
</evidence>
<dbReference type="InterPro" id="IPR036942">
    <property type="entry name" value="Beta-barrel_TonB_sf"/>
</dbReference>
<organism evidence="15 16">
    <name type="scientific">Rubritalea spongiae</name>
    <dbReference type="NCBI Taxonomy" id="430797"/>
    <lineage>
        <taxon>Bacteria</taxon>
        <taxon>Pseudomonadati</taxon>
        <taxon>Verrucomicrobiota</taxon>
        <taxon>Verrucomicrobiia</taxon>
        <taxon>Verrucomicrobiales</taxon>
        <taxon>Rubritaleaceae</taxon>
        <taxon>Rubritalea</taxon>
    </lineage>
</organism>
<keyword evidence="15" id="KW-0675">Receptor</keyword>
<feature type="domain" description="TonB-dependent receptor plug" evidence="14">
    <location>
        <begin position="49"/>
        <end position="145"/>
    </location>
</feature>
<dbReference type="InterPro" id="IPR012910">
    <property type="entry name" value="Plug_dom"/>
</dbReference>
<dbReference type="Gene3D" id="2.170.130.10">
    <property type="entry name" value="TonB-dependent receptor, plug domain"/>
    <property type="match status" value="1"/>
</dbReference>
<comment type="similarity">
    <text evidence="2 10 11">Belongs to the TonB-dependent receptor family.</text>
</comment>
<dbReference type="InterPro" id="IPR010917">
    <property type="entry name" value="TonB_rcpt_CS"/>
</dbReference>
<evidence type="ECO:0000259" key="13">
    <source>
        <dbReference type="Pfam" id="PF00593"/>
    </source>
</evidence>
<evidence type="ECO:0000256" key="11">
    <source>
        <dbReference type="RuleBase" id="RU003357"/>
    </source>
</evidence>
<evidence type="ECO:0000313" key="15">
    <source>
        <dbReference type="EMBL" id="MFD2275220.1"/>
    </source>
</evidence>
<reference evidence="16" key="1">
    <citation type="journal article" date="2019" name="Int. J. Syst. Evol. Microbiol.">
        <title>The Global Catalogue of Microorganisms (GCM) 10K type strain sequencing project: providing services to taxonomists for standard genome sequencing and annotation.</title>
        <authorList>
            <consortium name="The Broad Institute Genomics Platform"/>
            <consortium name="The Broad Institute Genome Sequencing Center for Infectious Disease"/>
            <person name="Wu L."/>
            <person name="Ma J."/>
        </authorList>
    </citation>
    <scope>NUCLEOTIDE SEQUENCE [LARGE SCALE GENOMIC DNA]</scope>
    <source>
        <strain evidence="16">JCM 16545</strain>
    </source>
</reference>
<name>A0ABW5E031_9BACT</name>
<evidence type="ECO:0000256" key="12">
    <source>
        <dbReference type="SAM" id="SignalP"/>
    </source>
</evidence>
<keyword evidence="8 10" id="KW-0472">Membrane</keyword>
<dbReference type="EMBL" id="JBHUJC010000003">
    <property type="protein sequence ID" value="MFD2275220.1"/>
    <property type="molecule type" value="Genomic_DNA"/>
</dbReference>
<dbReference type="PANTHER" id="PTHR30069:SF41">
    <property type="entry name" value="HEME_HEMOPEXIN UTILIZATION PROTEIN C"/>
    <property type="match status" value="1"/>
</dbReference>
<dbReference type="InterPro" id="IPR039426">
    <property type="entry name" value="TonB-dep_rcpt-like"/>
</dbReference>
<dbReference type="Gene3D" id="2.40.170.20">
    <property type="entry name" value="TonB-dependent receptor, beta-barrel domain"/>
    <property type="match status" value="1"/>
</dbReference>
<evidence type="ECO:0000313" key="16">
    <source>
        <dbReference type="Proteomes" id="UP001597297"/>
    </source>
</evidence>
<keyword evidence="9 10" id="KW-0998">Cell outer membrane</keyword>
<accession>A0ABW5E031</accession>
<dbReference type="PROSITE" id="PS52016">
    <property type="entry name" value="TONB_DEPENDENT_REC_3"/>
    <property type="match status" value="1"/>
</dbReference>
<gene>
    <name evidence="15" type="ORF">ACFSQZ_01955</name>
</gene>
<comment type="caution">
    <text evidence="15">The sequence shown here is derived from an EMBL/GenBank/DDBJ whole genome shotgun (WGS) entry which is preliminary data.</text>
</comment>
<evidence type="ECO:0000256" key="5">
    <source>
        <dbReference type="ARBA" id="ARBA00022692"/>
    </source>
</evidence>
<evidence type="ECO:0000259" key="14">
    <source>
        <dbReference type="Pfam" id="PF07715"/>
    </source>
</evidence>
<dbReference type="PROSITE" id="PS01156">
    <property type="entry name" value="TONB_DEPENDENT_REC_2"/>
    <property type="match status" value="1"/>
</dbReference>